<proteinExistence type="predicted"/>
<evidence type="ECO:0000259" key="2">
    <source>
        <dbReference type="Pfam" id="PF13699"/>
    </source>
</evidence>
<dbReference type="InterPro" id="IPR025295">
    <property type="entry name" value="eCIS_core_dom"/>
</dbReference>
<organism evidence="3 4">
    <name type="scientific">Silvibacterium bohemicum</name>
    <dbReference type="NCBI Taxonomy" id="1577686"/>
    <lineage>
        <taxon>Bacteria</taxon>
        <taxon>Pseudomonadati</taxon>
        <taxon>Acidobacteriota</taxon>
        <taxon>Terriglobia</taxon>
        <taxon>Terriglobales</taxon>
        <taxon>Acidobacteriaceae</taxon>
        <taxon>Silvibacterium</taxon>
    </lineage>
</organism>
<evidence type="ECO:0000313" key="4">
    <source>
        <dbReference type="Proteomes" id="UP000538666"/>
    </source>
</evidence>
<feature type="compositionally biased region" description="Low complexity" evidence="1">
    <location>
        <begin position="339"/>
        <end position="359"/>
    </location>
</feature>
<dbReference type="Pfam" id="PF13699">
    <property type="entry name" value="eCIS_core"/>
    <property type="match status" value="1"/>
</dbReference>
<accession>A0A841JT12</accession>
<reference evidence="3 4" key="1">
    <citation type="submission" date="2020-08" db="EMBL/GenBank/DDBJ databases">
        <title>Genomic Encyclopedia of Type Strains, Phase IV (KMG-IV): sequencing the most valuable type-strain genomes for metagenomic binning, comparative biology and taxonomic classification.</title>
        <authorList>
            <person name="Goeker M."/>
        </authorList>
    </citation>
    <scope>NUCLEOTIDE SEQUENCE [LARGE SCALE GENOMIC DNA]</scope>
    <source>
        <strain evidence="3 4">DSM 103733</strain>
    </source>
</reference>
<feature type="domain" description="eCIS core" evidence="2">
    <location>
        <begin position="32"/>
        <end position="105"/>
    </location>
</feature>
<dbReference type="EMBL" id="JACHEK010000003">
    <property type="protein sequence ID" value="MBB6143637.1"/>
    <property type="molecule type" value="Genomic_DNA"/>
</dbReference>
<sequence>MQQAVQAKPGVKLRAGVEAFPVSLSPGIGGRPLPREVQTKMERALGASFSDVRIHVGSEAPAIGAIAFTWGTNIHFAPGQYNPHTPHGQILLGHELVHVVQQRAGRVTNPFGNGVAVVQDASLEAEADRLGRYAAMSHFNSSAESVPGRKIDTRAQISAQGTAVNCKTGGLPLAQLSRGVLTPVAQTGIALRLPALQTKAASPMGGPRNRASSAIQCSRISVFAVNHGVENIDPYYDDVHITQLEPSEIDNPSNHAHLARAGELMHLTFRSLANNSHVVHWFYNGNTGNWRTHAYNTGCPVPETGDASALRRRAVNFAYGPSLADFIVTRAPKKKKGKPSSSGSPSSSAPTHVHPSATPLLPPAPLAATAAPLSRLAMPTYQNLPWRWDEDYGLGSAAPQVPLPTPLLPVALTPPIGPAGLNAAADPVVPGFRRGGGGFGPIGPIGPGGLNVAADPVVPGFGRGGNPAGPIGPPRRW</sequence>
<evidence type="ECO:0000256" key="1">
    <source>
        <dbReference type="SAM" id="MobiDB-lite"/>
    </source>
</evidence>
<protein>
    <recommendedName>
        <fullName evidence="2">eCIS core domain-containing protein</fullName>
    </recommendedName>
</protein>
<dbReference type="AlphaFoldDB" id="A0A841JT12"/>
<dbReference type="Proteomes" id="UP000538666">
    <property type="component" value="Unassembled WGS sequence"/>
</dbReference>
<comment type="caution">
    <text evidence="3">The sequence shown here is derived from an EMBL/GenBank/DDBJ whole genome shotgun (WGS) entry which is preliminary data.</text>
</comment>
<feature type="region of interest" description="Disordered" evidence="1">
    <location>
        <begin position="330"/>
        <end position="364"/>
    </location>
</feature>
<gene>
    <name evidence="3" type="ORF">HNQ77_001586</name>
</gene>
<name>A0A841JT12_9BACT</name>
<evidence type="ECO:0000313" key="3">
    <source>
        <dbReference type="EMBL" id="MBB6143637.1"/>
    </source>
</evidence>
<keyword evidence="4" id="KW-1185">Reference proteome</keyword>
<dbReference type="RefSeq" id="WP_050058755.1">
    <property type="nucleotide sequence ID" value="NZ_JACHEK010000003.1"/>
</dbReference>